<keyword evidence="1" id="KW-0479">Metal-binding</keyword>
<proteinExistence type="predicted"/>
<name>A0A8H6Z2U6_9AGAR</name>
<dbReference type="EMBL" id="JACAZI010000002">
    <property type="protein sequence ID" value="KAF7368285.1"/>
    <property type="molecule type" value="Genomic_DNA"/>
</dbReference>
<organism evidence="7 8">
    <name type="scientific">Mycena venus</name>
    <dbReference type="NCBI Taxonomy" id="2733690"/>
    <lineage>
        <taxon>Eukaryota</taxon>
        <taxon>Fungi</taxon>
        <taxon>Dikarya</taxon>
        <taxon>Basidiomycota</taxon>
        <taxon>Agaricomycotina</taxon>
        <taxon>Agaricomycetes</taxon>
        <taxon>Agaricomycetidae</taxon>
        <taxon>Agaricales</taxon>
        <taxon>Marasmiineae</taxon>
        <taxon>Mycenaceae</taxon>
        <taxon>Mycena</taxon>
    </lineage>
</organism>
<evidence type="ECO:0000313" key="7">
    <source>
        <dbReference type="EMBL" id="KAF7368285.1"/>
    </source>
</evidence>
<evidence type="ECO:0000256" key="2">
    <source>
        <dbReference type="ARBA" id="ARBA00022771"/>
    </source>
</evidence>
<dbReference type="PANTHER" id="PTHR10237:SF14">
    <property type="entry name" value="MYND-TYPE DOMAIN-CONTAINING PROTEIN"/>
    <property type="match status" value="1"/>
</dbReference>
<keyword evidence="3" id="KW-0862">Zinc</keyword>
<dbReference type="Gene3D" id="6.10.140.2220">
    <property type="match status" value="1"/>
</dbReference>
<accession>A0A8H6Z2U6</accession>
<evidence type="ECO:0000313" key="8">
    <source>
        <dbReference type="Proteomes" id="UP000620124"/>
    </source>
</evidence>
<evidence type="ECO:0000256" key="1">
    <source>
        <dbReference type="ARBA" id="ARBA00022723"/>
    </source>
</evidence>
<dbReference type="PROSITE" id="PS50865">
    <property type="entry name" value="ZF_MYND_2"/>
    <property type="match status" value="1"/>
</dbReference>
<feature type="region of interest" description="Disordered" evidence="5">
    <location>
        <begin position="1"/>
        <end position="27"/>
    </location>
</feature>
<dbReference type="Pfam" id="PF01753">
    <property type="entry name" value="zf-MYND"/>
    <property type="match status" value="1"/>
</dbReference>
<dbReference type="PANTHER" id="PTHR10237">
    <property type="entry name" value="DEFORMED EPIDERMAL AUTOREGULATORY FACTOR 1 HOMOLOG SUPPRESSIN"/>
    <property type="match status" value="1"/>
</dbReference>
<comment type="caution">
    <text evidence="7">The sequence shown here is derived from an EMBL/GenBank/DDBJ whole genome shotgun (WGS) entry which is preliminary data.</text>
</comment>
<dbReference type="SUPFAM" id="SSF144232">
    <property type="entry name" value="HIT/MYND zinc finger-like"/>
    <property type="match status" value="1"/>
</dbReference>
<dbReference type="InterPro" id="IPR002893">
    <property type="entry name" value="Znf_MYND"/>
</dbReference>
<dbReference type="AlphaFoldDB" id="A0A8H6Z2U6"/>
<evidence type="ECO:0000256" key="3">
    <source>
        <dbReference type="ARBA" id="ARBA00022833"/>
    </source>
</evidence>
<feature type="domain" description="MYND-type" evidence="6">
    <location>
        <begin position="39"/>
        <end position="76"/>
    </location>
</feature>
<dbReference type="GO" id="GO:0000981">
    <property type="term" value="F:DNA-binding transcription factor activity, RNA polymerase II-specific"/>
    <property type="evidence" value="ECO:0007669"/>
    <property type="project" value="TreeGrafter"/>
</dbReference>
<gene>
    <name evidence="7" type="ORF">MVEN_00149500</name>
</gene>
<dbReference type="GO" id="GO:0005634">
    <property type="term" value="C:nucleus"/>
    <property type="evidence" value="ECO:0007669"/>
    <property type="project" value="TreeGrafter"/>
</dbReference>
<protein>
    <submittedName>
        <fullName evidence="7">MYND-type domain-containing protein</fullName>
    </submittedName>
</protein>
<evidence type="ECO:0000256" key="4">
    <source>
        <dbReference type="PROSITE-ProRule" id="PRU00134"/>
    </source>
</evidence>
<reference evidence="7" key="1">
    <citation type="submission" date="2020-05" db="EMBL/GenBank/DDBJ databases">
        <title>Mycena genomes resolve the evolution of fungal bioluminescence.</title>
        <authorList>
            <person name="Tsai I.J."/>
        </authorList>
    </citation>
    <scope>NUCLEOTIDE SEQUENCE</scope>
    <source>
        <strain evidence="7">CCC161011</strain>
    </source>
</reference>
<dbReference type="GO" id="GO:0008270">
    <property type="term" value="F:zinc ion binding"/>
    <property type="evidence" value="ECO:0007669"/>
    <property type="project" value="UniProtKB-KW"/>
</dbReference>
<sequence length="265" mass="30478">MPDRGKKSTSSKKPPKQRDQTDGTGDREYENGTVRFCSMDECFNYRNLKECARCKSAYYCSVECQRKNWQQHKPVCNHNVQLGRGEGDDPVLERHLRHWAVRFDATLLNACIRGLNLKYEWERIGLGGLVLFMEPRPHTNAGSRWRIQNAGMFQNEAIHNMLEKLGMLDSYLEQVLPMHNEARKRLQENSGGNGDYVSVFMIAGNFGADALAGDHPPTFRFKPLDVYRPLVALMPMPQYDGDWLQDLKDQVHNDHPMKHVVPMEG</sequence>
<keyword evidence="2 4" id="KW-0863">Zinc-finger</keyword>
<dbReference type="Proteomes" id="UP000620124">
    <property type="component" value="Unassembled WGS sequence"/>
</dbReference>
<dbReference type="InterPro" id="IPR024119">
    <property type="entry name" value="TF_DEAF-1"/>
</dbReference>
<feature type="compositionally biased region" description="Basic and acidic residues" evidence="5">
    <location>
        <begin position="16"/>
        <end position="27"/>
    </location>
</feature>
<evidence type="ECO:0000256" key="5">
    <source>
        <dbReference type="SAM" id="MobiDB-lite"/>
    </source>
</evidence>
<evidence type="ECO:0000259" key="6">
    <source>
        <dbReference type="PROSITE" id="PS50865"/>
    </source>
</evidence>
<keyword evidence="8" id="KW-1185">Reference proteome</keyword>
<dbReference type="OrthoDB" id="432970at2759"/>